<dbReference type="OrthoDB" id="4571903at2"/>
<evidence type="ECO:0000313" key="1">
    <source>
        <dbReference type="EMBL" id="KUF17375.1"/>
    </source>
</evidence>
<evidence type="ECO:0000313" key="2">
    <source>
        <dbReference type="Proteomes" id="UP000054804"/>
    </source>
</evidence>
<gene>
    <name evidence="1" type="ORF">AT728_16370</name>
</gene>
<name>A0A0W7X3I8_9ACTN</name>
<protein>
    <submittedName>
        <fullName evidence="1">Uncharacterized protein</fullName>
    </submittedName>
</protein>
<dbReference type="STRING" id="1765722.AT728_16370"/>
<dbReference type="EMBL" id="LOCL01000034">
    <property type="protein sequence ID" value="KUF17375.1"/>
    <property type="molecule type" value="Genomic_DNA"/>
</dbReference>
<sequence length="283" mass="30775">MNEYESHDDESAPQISVRFWLGECWTEGPDVNLDGDFEQEVAALPRIGEVVRWQESHFFETVAVLHHVTSFGVDYHAFLDPAEDAARERLHRLGGLCLRDRFVLAHQSGTPISQIAQAADLGPSDVVRYMREQTELAAADGRDLAAEVTSGGTEGVDIAGLDTGAVLAALWNHLPTAEGEREAPLSAEEARTLFDAREGRVDTLYGRRMQVVLTGDRFNAWLYNHKNAVPTGWGCGSPGAATAQAVIEHLRATGDVTGAPLRSNTEYGQAMQARLAAVLESGH</sequence>
<dbReference type="Proteomes" id="UP000054804">
    <property type="component" value="Unassembled WGS sequence"/>
</dbReference>
<accession>A0A0W7X3I8</accession>
<comment type="caution">
    <text evidence="1">The sequence shown here is derived from an EMBL/GenBank/DDBJ whole genome shotgun (WGS) entry which is preliminary data.</text>
</comment>
<organism evidence="1 2">
    <name type="scientific">Streptomyces silvensis</name>
    <dbReference type="NCBI Taxonomy" id="1765722"/>
    <lineage>
        <taxon>Bacteria</taxon>
        <taxon>Bacillati</taxon>
        <taxon>Actinomycetota</taxon>
        <taxon>Actinomycetes</taxon>
        <taxon>Kitasatosporales</taxon>
        <taxon>Streptomycetaceae</taxon>
        <taxon>Streptomyces</taxon>
    </lineage>
</organism>
<proteinExistence type="predicted"/>
<reference evidence="1 2" key="1">
    <citation type="submission" date="2015-12" db="EMBL/GenBank/DDBJ databases">
        <title>Draft genome sequence of Streptomyces silvensis ATCC 53525, a producer of novel hormone antagonists.</title>
        <authorList>
            <person name="Johnston C.W."/>
            <person name="Li Y."/>
            <person name="Magarvey N.A."/>
        </authorList>
    </citation>
    <scope>NUCLEOTIDE SEQUENCE [LARGE SCALE GENOMIC DNA]</scope>
    <source>
        <strain evidence="1 2">ATCC 53525</strain>
    </source>
</reference>
<dbReference type="RefSeq" id="WP_058848638.1">
    <property type="nucleotide sequence ID" value="NZ_LOCL01000034.1"/>
</dbReference>
<keyword evidence="2" id="KW-1185">Reference proteome</keyword>
<dbReference type="AlphaFoldDB" id="A0A0W7X3I8"/>